<dbReference type="InterPro" id="IPR007420">
    <property type="entry name" value="DUF465"/>
</dbReference>
<sequence length="79" mass="9216">MSHTPHDLAEEFPAEAARIAELKESDAHFSKLVEEYNQVNQAVYRAENRIDTVSEEHEEALRRQRARLKDSLWAIIRKA</sequence>
<protein>
    <recommendedName>
        <fullName evidence="3">DUF465 domain-containing protein</fullName>
    </recommendedName>
</protein>
<proteinExistence type="predicted"/>
<evidence type="ECO:0000313" key="2">
    <source>
        <dbReference type="Proteomes" id="UP000241362"/>
    </source>
</evidence>
<dbReference type="RefSeq" id="WP_107673337.1">
    <property type="nucleotide sequence ID" value="NZ_PZKE01000008.1"/>
</dbReference>
<comment type="caution">
    <text evidence="1">The sequence shown here is derived from an EMBL/GenBank/DDBJ whole genome shotgun (WGS) entry which is preliminary data.</text>
</comment>
<accession>A0A2T4J8M7</accession>
<dbReference type="Pfam" id="PF04325">
    <property type="entry name" value="DUF465"/>
    <property type="match status" value="1"/>
</dbReference>
<reference evidence="1 2" key="1">
    <citation type="submission" date="2018-03" db="EMBL/GenBank/DDBJ databases">
        <title>Rhodobacter blasticus.</title>
        <authorList>
            <person name="Meyer T.E."/>
            <person name="Miller S."/>
            <person name="Lodha T."/>
            <person name="Gandham S."/>
            <person name="Chintalapati S."/>
            <person name="Chintalapati V.R."/>
        </authorList>
    </citation>
    <scope>NUCLEOTIDE SEQUENCE [LARGE SCALE GENOMIC DNA]</scope>
    <source>
        <strain evidence="1 2">DSM 2131</strain>
    </source>
</reference>
<dbReference type="Proteomes" id="UP000241362">
    <property type="component" value="Unassembled WGS sequence"/>
</dbReference>
<dbReference type="Gene3D" id="6.10.280.50">
    <property type="match status" value="1"/>
</dbReference>
<dbReference type="EMBL" id="PZKE01000008">
    <property type="protein sequence ID" value="PTE14266.1"/>
    <property type="molecule type" value="Genomic_DNA"/>
</dbReference>
<evidence type="ECO:0008006" key="3">
    <source>
        <dbReference type="Google" id="ProtNLM"/>
    </source>
</evidence>
<organism evidence="1 2">
    <name type="scientific">Fuscovulum blasticum DSM 2131</name>
    <dbReference type="NCBI Taxonomy" id="1188250"/>
    <lineage>
        <taxon>Bacteria</taxon>
        <taxon>Pseudomonadati</taxon>
        <taxon>Pseudomonadota</taxon>
        <taxon>Alphaproteobacteria</taxon>
        <taxon>Rhodobacterales</taxon>
        <taxon>Paracoccaceae</taxon>
        <taxon>Pseudogemmobacter</taxon>
    </lineage>
</organism>
<keyword evidence="2" id="KW-1185">Reference proteome</keyword>
<evidence type="ECO:0000313" key="1">
    <source>
        <dbReference type="EMBL" id="PTE14266.1"/>
    </source>
</evidence>
<dbReference type="AlphaFoldDB" id="A0A2T4J8M7"/>
<dbReference type="InterPro" id="IPR038444">
    <property type="entry name" value="DUF465_sf"/>
</dbReference>
<name>A0A2T4J8M7_FUSBL</name>
<gene>
    <name evidence="1" type="ORF">C5F44_09695</name>
</gene>